<accession>A0A8J3RAU3</accession>
<feature type="region of interest" description="Disordered" evidence="1">
    <location>
        <begin position="1"/>
        <end position="20"/>
    </location>
</feature>
<organism evidence="2 3">
    <name type="scientific">Sphaerimonospora thailandensis</name>
    <dbReference type="NCBI Taxonomy" id="795644"/>
    <lineage>
        <taxon>Bacteria</taxon>
        <taxon>Bacillati</taxon>
        <taxon>Actinomycetota</taxon>
        <taxon>Actinomycetes</taxon>
        <taxon>Streptosporangiales</taxon>
        <taxon>Streptosporangiaceae</taxon>
        <taxon>Sphaerimonospora</taxon>
    </lineage>
</organism>
<feature type="compositionally biased region" description="Acidic residues" evidence="1">
    <location>
        <begin position="11"/>
        <end position="20"/>
    </location>
</feature>
<evidence type="ECO:0008006" key="4">
    <source>
        <dbReference type="Google" id="ProtNLM"/>
    </source>
</evidence>
<sequence>MTEYSGAWPPEDVELTLDDSSDVDLDAEDIYDRRGSRIDQAYVDAAVEHVHRTVGRPSLSAPGERSPQVTFRLSPEEKSAAQALAEREGKTLSQLAREAFARYIREHADHAA</sequence>
<dbReference type="Proteomes" id="UP000610966">
    <property type="component" value="Unassembled WGS sequence"/>
</dbReference>
<evidence type="ECO:0000256" key="1">
    <source>
        <dbReference type="SAM" id="MobiDB-lite"/>
    </source>
</evidence>
<gene>
    <name evidence="2" type="ORF">Mth01_48790</name>
</gene>
<protein>
    <recommendedName>
        <fullName evidence="4">Ribbon-helix-helix CopG family protein</fullName>
    </recommendedName>
</protein>
<keyword evidence="3" id="KW-1185">Reference proteome</keyword>
<feature type="region of interest" description="Disordered" evidence="1">
    <location>
        <begin position="54"/>
        <end position="73"/>
    </location>
</feature>
<comment type="caution">
    <text evidence="2">The sequence shown here is derived from an EMBL/GenBank/DDBJ whole genome shotgun (WGS) entry which is preliminary data.</text>
</comment>
<name>A0A8J3RAU3_9ACTN</name>
<proteinExistence type="predicted"/>
<dbReference type="AlphaFoldDB" id="A0A8J3RAU3"/>
<dbReference type="RefSeq" id="WP_204018281.1">
    <property type="nucleotide sequence ID" value="NZ_BOOG01000056.1"/>
</dbReference>
<reference evidence="2" key="1">
    <citation type="submission" date="2021-01" db="EMBL/GenBank/DDBJ databases">
        <title>Whole genome shotgun sequence of Sphaerimonospora thailandensis NBRC 107569.</title>
        <authorList>
            <person name="Komaki H."/>
            <person name="Tamura T."/>
        </authorList>
    </citation>
    <scope>NUCLEOTIDE SEQUENCE</scope>
    <source>
        <strain evidence="2">NBRC 107569</strain>
    </source>
</reference>
<evidence type="ECO:0000313" key="2">
    <source>
        <dbReference type="EMBL" id="GIH72626.1"/>
    </source>
</evidence>
<dbReference type="EMBL" id="BOOG01000056">
    <property type="protein sequence ID" value="GIH72626.1"/>
    <property type="molecule type" value="Genomic_DNA"/>
</dbReference>
<evidence type="ECO:0000313" key="3">
    <source>
        <dbReference type="Proteomes" id="UP000610966"/>
    </source>
</evidence>